<reference evidence="1" key="1">
    <citation type="journal article" date="2024" name="Can. J. Microbiol.">
        <title>Biological and genomic characteristics of three novel bacteriophages and a phage-plasmid of Klebsiella pneumoniae.</title>
        <authorList>
            <person name="Uskudar-Guclu A."/>
            <person name="Unlu S."/>
            <person name="Salih-Dogan H."/>
            <person name="Yalcin S."/>
            <person name="Basustaoglu A."/>
        </authorList>
    </citation>
    <scope>NUCLEOTIDE SEQUENCE</scope>
</reference>
<protein>
    <submittedName>
        <fullName evidence="1">Uncharacterized protein</fullName>
    </submittedName>
</protein>
<name>A0AAT9V610_9CAUD</name>
<dbReference type="EMBL" id="OQ790079">
    <property type="protein sequence ID" value="WJE88555.1"/>
    <property type="molecule type" value="Genomic_DNA"/>
</dbReference>
<sequence length="48" mass="5306">MPFPYVLLTLIGGVTEIRTLLISSVQARCPLLADPDPNNLLRQLIRCA</sequence>
<proteinExistence type="predicted"/>
<organism evidence="1">
    <name type="scientific">Klebsiella phage Kpn02</name>
    <dbReference type="NCBI Taxonomy" id="3044023"/>
    <lineage>
        <taxon>Viruses</taxon>
        <taxon>Duplodnaviria</taxon>
        <taxon>Heunggongvirae</taxon>
        <taxon>Uroviricota</taxon>
        <taxon>Caudoviricetes</taxon>
        <taxon>Demerecviridae</taxon>
        <taxon>Sugarlandvirus</taxon>
    </lineage>
</organism>
<evidence type="ECO:0000313" key="1">
    <source>
        <dbReference type="EMBL" id="WJE88555.1"/>
    </source>
</evidence>
<accession>A0AAT9V610</accession>